<dbReference type="AlphaFoldDB" id="A0AAD6FW54"/>
<gene>
    <name evidence="1" type="ORF">JOQ06_021180</name>
</gene>
<name>A0AAD6FW54_9TELE</name>
<comment type="caution">
    <text evidence="1">The sequence shown here is derived from an EMBL/GenBank/DDBJ whole genome shotgun (WGS) entry which is preliminary data.</text>
</comment>
<evidence type="ECO:0000313" key="1">
    <source>
        <dbReference type="EMBL" id="KAJ4949671.1"/>
    </source>
</evidence>
<protein>
    <submittedName>
        <fullName evidence="1">Uncharacterized protein</fullName>
    </submittedName>
</protein>
<evidence type="ECO:0000313" key="2">
    <source>
        <dbReference type="Proteomes" id="UP001219934"/>
    </source>
</evidence>
<dbReference type="Proteomes" id="UP001219934">
    <property type="component" value="Unassembled WGS sequence"/>
</dbReference>
<dbReference type="EMBL" id="JAPTMU010000001">
    <property type="protein sequence ID" value="KAJ4949671.1"/>
    <property type="molecule type" value="Genomic_DNA"/>
</dbReference>
<keyword evidence="2" id="KW-1185">Reference proteome</keyword>
<accession>A0AAD6FW54</accession>
<proteinExistence type="predicted"/>
<reference evidence="1" key="1">
    <citation type="submission" date="2022-11" db="EMBL/GenBank/DDBJ databases">
        <title>Chromosome-level genome of Pogonophryne albipinna.</title>
        <authorList>
            <person name="Jo E."/>
        </authorList>
    </citation>
    <scope>NUCLEOTIDE SEQUENCE</scope>
    <source>
        <strain evidence="1">SGF0006</strain>
        <tissue evidence="1">Muscle</tissue>
    </source>
</reference>
<sequence length="99" mass="10872">MPVESHILLYRSFVTRDAHHARGIPFPHALSEMDDFSLYSIGLSRCLSVSITRNTVRLSGSLSAETAVILAARSSSSDHALSQISMIPGEWVCWAAEQQ</sequence>
<organism evidence="1 2">
    <name type="scientific">Pogonophryne albipinna</name>
    <dbReference type="NCBI Taxonomy" id="1090488"/>
    <lineage>
        <taxon>Eukaryota</taxon>
        <taxon>Metazoa</taxon>
        <taxon>Chordata</taxon>
        <taxon>Craniata</taxon>
        <taxon>Vertebrata</taxon>
        <taxon>Euteleostomi</taxon>
        <taxon>Actinopterygii</taxon>
        <taxon>Neopterygii</taxon>
        <taxon>Teleostei</taxon>
        <taxon>Neoteleostei</taxon>
        <taxon>Acanthomorphata</taxon>
        <taxon>Eupercaria</taxon>
        <taxon>Perciformes</taxon>
        <taxon>Notothenioidei</taxon>
        <taxon>Pogonophryne</taxon>
    </lineage>
</organism>
<feature type="non-terminal residue" evidence="1">
    <location>
        <position position="99"/>
    </location>
</feature>